<feature type="region of interest" description="Disordered" evidence="1">
    <location>
        <begin position="39"/>
        <end position="85"/>
    </location>
</feature>
<sequence>MTHTTSSRYARYVGRVGALAFALGVGVAVANNPGVALADTGSSGSSNSAAHSARPSGARSQSLTAAKRTTTAAPRSRAQARTSPLLPRSAVTLTDVLGYARREAEQTTQQPPATIGNILFARTPTLAYNAAQNVQADDGVITGTLNAKQANGYALTYTVSQAPQHGTVDIHDDGTFTYTPDAQFTTLGGTDTFAVTADDEPGNQTHWHGLATLFAPNGGSTATAKVTVLENPGTAEPTSVLSTTDQLNAEKIATQIANSPFVRLAKEILKVGWWLAAQKNFSMIGGPDKENMAQLDQAVTEYANQAAMEVLLLNSNAPKFIQQVAPTHSWYLQSFAGSRIWYDNPDTIYRFVGVNNASSYVITGKFDGTLPADTNFSVLTGLSGTTADNINGKDLVLNPDRSFTITVDGTPTLLGQTNHLYLPPGTSLITTRNTLSDWNTEEPMSLQILRVSGPPDSLFSQVGGFAIPGIGPLVSGNPLLTSLVSIIPPLPAPRLLQSVEAAVIMLLLGISGENTYMSVATKDATTGQTKAPNVFTDPDHNASFLATQLQSAGYFQLADDEALVLTINPGKARYFSVPVTNDWTITNNYWDQQTSLNVNQSQQNNDDQTYTIVVSPTDPGVANWVSTGGLNQGTISIRFQDFDPNSTADPTVSSQVVKLNELDGVLPDGTVFVTPDERAAQIATRQLGYNKRYTPYPQA</sequence>
<evidence type="ECO:0000313" key="2">
    <source>
        <dbReference type="EMBL" id="SBS78234.1"/>
    </source>
</evidence>
<organism evidence="2">
    <name type="scientific">uncultured Mycobacterium sp</name>
    <dbReference type="NCBI Taxonomy" id="171292"/>
    <lineage>
        <taxon>Bacteria</taxon>
        <taxon>Bacillati</taxon>
        <taxon>Actinomycetota</taxon>
        <taxon>Actinomycetes</taxon>
        <taxon>Mycobacteriales</taxon>
        <taxon>Mycobacteriaceae</taxon>
        <taxon>Mycobacterium</taxon>
        <taxon>environmental samples</taxon>
    </lineage>
</organism>
<accession>A0A1Y5PHV1</accession>
<feature type="compositionally biased region" description="Low complexity" evidence="1">
    <location>
        <begin position="39"/>
        <end position="53"/>
    </location>
</feature>
<dbReference type="Pfam" id="PF17963">
    <property type="entry name" value="Big_9"/>
    <property type="match status" value="1"/>
</dbReference>
<dbReference type="AlphaFoldDB" id="A0A1Y5PHV1"/>
<dbReference type="Gene3D" id="2.60.40.2810">
    <property type="match status" value="1"/>
</dbReference>
<evidence type="ECO:0000256" key="1">
    <source>
        <dbReference type="SAM" id="MobiDB-lite"/>
    </source>
</evidence>
<gene>
    <name evidence="2" type="ORF">MHPYR_530021</name>
</gene>
<feature type="compositionally biased region" description="Low complexity" evidence="1">
    <location>
        <begin position="64"/>
        <end position="82"/>
    </location>
</feature>
<proteinExistence type="predicted"/>
<protein>
    <submittedName>
        <fullName evidence="2">Uncharacterized protein</fullName>
    </submittedName>
</protein>
<reference evidence="2" key="1">
    <citation type="submission" date="2016-03" db="EMBL/GenBank/DDBJ databases">
        <authorList>
            <person name="Ploux O."/>
        </authorList>
    </citation>
    <scope>NUCLEOTIDE SEQUENCE</scope>
    <source>
        <strain evidence="2">UC10</strain>
    </source>
</reference>
<dbReference type="EMBL" id="FLQS01000049">
    <property type="protein sequence ID" value="SBS78234.1"/>
    <property type="molecule type" value="Genomic_DNA"/>
</dbReference>
<name>A0A1Y5PHV1_9MYCO</name>